<keyword evidence="1" id="KW-0614">Plasmid</keyword>
<evidence type="ECO:0000313" key="2">
    <source>
        <dbReference type="Proteomes" id="UP000317572"/>
    </source>
</evidence>
<accession>A0A515D5R5</accession>
<dbReference type="Proteomes" id="UP000317572">
    <property type="component" value="Plasmid p2-125"/>
</dbReference>
<protein>
    <submittedName>
        <fullName evidence="1">DUF1380 domain-containing protein</fullName>
    </submittedName>
</protein>
<dbReference type="RefSeq" id="WP_142816598.1">
    <property type="nucleotide sequence ID" value="NZ_CP033895.1"/>
</dbReference>
<proteinExistence type="predicted"/>
<sequence>MFGSVKEVAAELFREYGSEEPITVLIWDTQSVRYALERHNPTPQDVLAILETMGCTDIDEYQRRGIGHEFVAEVMRGIVEARTATSSVTVNKLELQRLLHFAANRLDSDRAEEMTEDEREAMHTIDGLLNQL</sequence>
<dbReference type="AlphaFoldDB" id="A0A515D5R5"/>
<dbReference type="EMBL" id="CP033895">
    <property type="protein sequence ID" value="QDL35753.1"/>
    <property type="molecule type" value="Genomic_DNA"/>
</dbReference>
<reference evidence="1 2" key="1">
    <citation type="submission" date="2018-11" db="EMBL/GenBank/DDBJ databases">
        <title>The first complete genome of Serratia liquefaciens isolated from metalophyte plant revel distinctness adaptive mechanisms in an extreme habitat.</title>
        <authorList>
            <person name="Caneschi W.L."/>
            <person name="Sanchez A.B."/>
            <person name="Felestrino E.B."/>
            <person name="Assis R.A.B."/>
            <person name="Lemes C.G.C."/>
            <person name="Cordeiro I.F."/>
            <person name="Fonseca N.P."/>
            <person name="Villa M."/>
            <person name="Vieira I.T."/>
            <person name="Moraes L.A."/>
            <person name="Kamino L.H.Y."/>
            <person name="do Carmo F."/>
            <person name="Garcia C.M."/>
            <person name="Almeida N.F."/>
            <person name="Silva R.S."/>
            <person name="Ferro J.A."/>
            <person name="Ferro M.I.T."/>
            <person name="Varani A.M."/>
            <person name="Ferreira R.M."/>
            <person name="dos Santos V.L."/>
            <person name="Silva U.C."/>
            <person name="Setubal J.C."/>
            <person name="Moreira L.M."/>
        </authorList>
    </citation>
    <scope>NUCLEOTIDE SEQUENCE [LARGE SCALE GENOMIC DNA]</scope>
    <source>
        <strain evidence="1 2">FG3</strain>
        <plasmid evidence="1 2">p2-125</plasmid>
    </source>
</reference>
<evidence type="ECO:0000313" key="1">
    <source>
        <dbReference type="EMBL" id="QDL35753.1"/>
    </source>
</evidence>
<name>A0A515D5R5_SERLI</name>
<geneLocation type="plasmid" evidence="1 2">
    <name>p2-125</name>
</geneLocation>
<organism evidence="1 2">
    <name type="scientific">Serratia liquefaciens</name>
    <dbReference type="NCBI Taxonomy" id="614"/>
    <lineage>
        <taxon>Bacteria</taxon>
        <taxon>Pseudomonadati</taxon>
        <taxon>Pseudomonadota</taxon>
        <taxon>Gammaproteobacteria</taxon>
        <taxon>Enterobacterales</taxon>
        <taxon>Yersiniaceae</taxon>
        <taxon>Serratia</taxon>
    </lineage>
</organism>
<gene>
    <name evidence="1" type="ORF">EGO53_28635</name>
</gene>